<protein>
    <submittedName>
        <fullName evidence="1">Uncharacterized protein</fullName>
    </submittedName>
</protein>
<name>A0A0E9VVK1_ANGAN</name>
<proteinExistence type="predicted"/>
<dbReference type="AlphaFoldDB" id="A0A0E9VVK1"/>
<dbReference type="EMBL" id="GBXM01026398">
    <property type="protein sequence ID" value="JAH82179.1"/>
    <property type="molecule type" value="Transcribed_RNA"/>
</dbReference>
<accession>A0A0E9VVK1</accession>
<reference evidence="1" key="1">
    <citation type="submission" date="2014-11" db="EMBL/GenBank/DDBJ databases">
        <authorList>
            <person name="Amaro Gonzalez C."/>
        </authorList>
    </citation>
    <scope>NUCLEOTIDE SEQUENCE</scope>
</reference>
<evidence type="ECO:0000313" key="1">
    <source>
        <dbReference type="EMBL" id="JAH82179.1"/>
    </source>
</evidence>
<sequence length="36" mass="4120">MERKKKKTKHTVRLSGAKPQGFNSRFIEVPYCGPVT</sequence>
<organism evidence="1">
    <name type="scientific">Anguilla anguilla</name>
    <name type="common">European freshwater eel</name>
    <name type="synonym">Muraena anguilla</name>
    <dbReference type="NCBI Taxonomy" id="7936"/>
    <lineage>
        <taxon>Eukaryota</taxon>
        <taxon>Metazoa</taxon>
        <taxon>Chordata</taxon>
        <taxon>Craniata</taxon>
        <taxon>Vertebrata</taxon>
        <taxon>Euteleostomi</taxon>
        <taxon>Actinopterygii</taxon>
        <taxon>Neopterygii</taxon>
        <taxon>Teleostei</taxon>
        <taxon>Anguilliformes</taxon>
        <taxon>Anguillidae</taxon>
        <taxon>Anguilla</taxon>
    </lineage>
</organism>
<reference evidence="1" key="2">
    <citation type="journal article" date="2015" name="Fish Shellfish Immunol.">
        <title>Early steps in the European eel (Anguilla anguilla)-Vibrio vulnificus interaction in the gills: Role of the RtxA13 toxin.</title>
        <authorList>
            <person name="Callol A."/>
            <person name="Pajuelo D."/>
            <person name="Ebbesson L."/>
            <person name="Teles M."/>
            <person name="MacKenzie S."/>
            <person name="Amaro C."/>
        </authorList>
    </citation>
    <scope>NUCLEOTIDE SEQUENCE</scope>
</reference>